<feature type="domain" description="Pre-rRNA-processing protein Ipi1 N-terminal" evidence="4">
    <location>
        <begin position="139"/>
        <end position="230"/>
    </location>
</feature>
<proteinExistence type="inferred from homology"/>
<dbReference type="EMBL" id="JAWJWF010000045">
    <property type="protein sequence ID" value="KAK6627683.1"/>
    <property type="molecule type" value="Genomic_DNA"/>
</dbReference>
<comment type="similarity">
    <text evidence="2">Belongs to the IPI1/TEX10 family.</text>
</comment>
<dbReference type="InterPro" id="IPR011989">
    <property type="entry name" value="ARM-like"/>
</dbReference>
<protein>
    <recommendedName>
        <fullName evidence="4">Pre-rRNA-processing protein Ipi1 N-terminal domain-containing protein</fullName>
    </recommendedName>
</protein>
<keyword evidence="6" id="KW-1185">Reference proteome</keyword>
<evidence type="ECO:0000313" key="5">
    <source>
        <dbReference type="EMBL" id="KAK6627683.1"/>
    </source>
</evidence>
<dbReference type="PANTHER" id="PTHR16056:SF2">
    <property type="entry name" value="TESTIS-EXPRESSED PROTEIN 10"/>
    <property type="match status" value="1"/>
</dbReference>
<dbReference type="SUPFAM" id="SSF48371">
    <property type="entry name" value="ARM repeat"/>
    <property type="match status" value="1"/>
</dbReference>
<evidence type="ECO:0000259" key="4">
    <source>
        <dbReference type="Pfam" id="PF12333"/>
    </source>
</evidence>
<name>A0ABR1AW89_POLSC</name>
<evidence type="ECO:0000256" key="3">
    <source>
        <dbReference type="ARBA" id="ARBA00023242"/>
    </source>
</evidence>
<dbReference type="Proteomes" id="UP001359485">
    <property type="component" value="Unassembled WGS sequence"/>
</dbReference>
<evidence type="ECO:0000256" key="1">
    <source>
        <dbReference type="ARBA" id="ARBA00004123"/>
    </source>
</evidence>
<dbReference type="Gene3D" id="1.25.10.10">
    <property type="entry name" value="Leucine-rich Repeat Variant"/>
    <property type="match status" value="1"/>
</dbReference>
<gene>
    <name evidence="5" type="ORF">RUM44_010162</name>
</gene>
<sequence length="630" mass="72302">MGGKHLKKLRAEKAKVQLKKKKLLPKGQNVTDTSFKTKKIITIEQLKKVDENVPVSAWNLTLKDLITRLNHYNYMTRLNSLNGIKELTTNYSQILMGPSLRIIVTRVMELLIDNEHKLRTTAISFLDDLFNQLPSHFLIPFHDLLNVHVCCAMTHREVSIQQDALKFVDVMIKHAPQAVEKNFPNLVQNFVRILSGYKYGHHLEVNASKKAKGDLEKSKTEVLQRFYKLLRIVYSETNNTDDNSEEYEVSSKKPRFDLRKVDNPYTKIPDLSLFKVLNMSQNIMGGKPSDKHKEEISVIVPILFDIWAEFAPNSKSDEFTSECLLTDSIAQLLQVILQIFHLLYEKAVQHGSGQLESWFVSTYSDKFFKVMRNFPYLPAVCTSKPGQTVDGGLTSGKSAAFMTQNLILCYLYHKFHVKSKNHELTCKVEKYILRSLHIKNPTDFRILAKIVDTVVSYQEQENLEGLITAIVKVHDATSILEYQRVLFDILAKLAFSESNVAVREIGHFKKWLKSLPQKLLEPSVPYHVVETILRVINQKSGKEILEDIESKASLIVTELPNIRVEGKEELSGRKLVANILCRCSPRVTEAIWREVLGNDAYPRVLKEYIVDIISYKLKDQQRQNGMDLSE</sequence>
<comment type="subcellular location">
    <subcellularLocation>
        <location evidence="1">Nucleus</location>
    </subcellularLocation>
</comment>
<reference evidence="5 6" key="1">
    <citation type="submission" date="2023-09" db="EMBL/GenBank/DDBJ databases">
        <title>Genomes of two closely related lineages of the louse Polyplax serrata with different host specificities.</title>
        <authorList>
            <person name="Martinu J."/>
            <person name="Tarabai H."/>
            <person name="Stefka J."/>
            <person name="Hypsa V."/>
        </authorList>
    </citation>
    <scope>NUCLEOTIDE SEQUENCE [LARGE SCALE GENOMIC DNA]</scope>
    <source>
        <strain evidence="5">98ZLc_SE</strain>
    </source>
</reference>
<dbReference type="InterPro" id="IPR016024">
    <property type="entry name" value="ARM-type_fold"/>
</dbReference>
<dbReference type="PANTHER" id="PTHR16056">
    <property type="entry name" value="REGULATOR OF MICROTUBULE DYNAMICS PROTEIN"/>
    <property type="match status" value="1"/>
</dbReference>
<keyword evidence="3" id="KW-0539">Nucleus</keyword>
<dbReference type="InterPro" id="IPR024679">
    <property type="entry name" value="Ipi1_N"/>
</dbReference>
<comment type="caution">
    <text evidence="5">The sequence shown here is derived from an EMBL/GenBank/DDBJ whole genome shotgun (WGS) entry which is preliminary data.</text>
</comment>
<evidence type="ECO:0000313" key="6">
    <source>
        <dbReference type="Proteomes" id="UP001359485"/>
    </source>
</evidence>
<evidence type="ECO:0000256" key="2">
    <source>
        <dbReference type="ARBA" id="ARBA00006427"/>
    </source>
</evidence>
<accession>A0ABR1AW89</accession>
<dbReference type="Pfam" id="PF12333">
    <property type="entry name" value="Ipi1_N"/>
    <property type="match status" value="1"/>
</dbReference>
<organism evidence="5 6">
    <name type="scientific">Polyplax serrata</name>
    <name type="common">Common mouse louse</name>
    <dbReference type="NCBI Taxonomy" id="468196"/>
    <lineage>
        <taxon>Eukaryota</taxon>
        <taxon>Metazoa</taxon>
        <taxon>Ecdysozoa</taxon>
        <taxon>Arthropoda</taxon>
        <taxon>Hexapoda</taxon>
        <taxon>Insecta</taxon>
        <taxon>Pterygota</taxon>
        <taxon>Neoptera</taxon>
        <taxon>Paraneoptera</taxon>
        <taxon>Psocodea</taxon>
        <taxon>Troctomorpha</taxon>
        <taxon>Phthiraptera</taxon>
        <taxon>Anoplura</taxon>
        <taxon>Polyplacidae</taxon>
        <taxon>Polyplax</taxon>
    </lineage>
</organism>